<evidence type="ECO:0000313" key="17">
    <source>
        <dbReference type="Proteomes" id="UP001149165"/>
    </source>
</evidence>
<dbReference type="GO" id="GO:0005634">
    <property type="term" value="C:nucleus"/>
    <property type="evidence" value="ECO:0007669"/>
    <property type="project" value="UniProtKB-SubCell"/>
</dbReference>
<feature type="transmembrane region" description="Helical" evidence="15">
    <location>
        <begin position="775"/>
        <end position="798"/>
    </location>
</feature>
<feature type="compositionally biased region" description="Polar residues" evidence="14">
    <location>
        <begin position="1579"/>
        <end position="1590"/>
    </location>
</feature>
<feature type="compositionally biased region" description="Basic and acidic residues" evidence="14">
    <location>
        <begin position="1450"/>
        <end position="1488"/>
    </location>
</feature>
<evidence type="ECO:0000256" key="4">
    <source>
        <dbReference type="ARBA" id="ARBA00022448"/>
    </source>
</evidence>
<keyword evidence="10" id="KW-0238">DNA-binding</keyword>
<feature type="region of interest" description="Disordered" evidence="14">
    <location>
        <begin position="136"/>
        <end position="233"/>
    </location>
</feature>
<feature type="transmembrane region" description="Helical" evidence="15">
    <location>
        <begin position="853"/>
        <end position="877"/>
    </location>
</feature>
<keyword evidence="13" id="KW-0539">Nucleus</keyword>
<dbReference type="Pfam" id="PF03169">
    <property type="entry name" value="OPT"/>
    <property type="match status" value="1"/>
</dbReference>
<feature type="compositionally biased region" description="Acidic residues" evidence="14">
    <location>
        <begin position="1518"/>
        <end position="1528"/>
    </location>
</feature>
<dbReference type="InterPro" id="IPR004813">
    <property type="entry name" value="OPT"/>
</dbReference>
<feature type="transmembrane region" description="Helical" evidence="15">
    <location>
        <begin position="1004"/>
        <end position="1028"/>
    </location>
</feature>
<evidence type="ECO:0000256" key="6">
    <source>
        <dbReference type="ARBA" id="ARBA00022856"/>
    </source>
</evidence>
<comment type="similarity">
    <text evidence="3">Belongs to the oligopeptide OPT transporter family.</text>
</comment>
<keyword evidence="6" id="KW-0571">Peptide transport</keyword>
<evidence type="ECO:0000256" key="7">
    <source>
        <dbReference type="ARBA" id="ARBA00022927"/>
    </source>
</evidence>
<dbReference type="PANTHER" id="PTHR22601">
    <property type="entry name" value="ISP4 LIKE PROTEIN"/>
    <property type="match status" value="1"/>
</dbReference>
<evidence type="ECO:0000256" key="12">
    <source>
        <dbReference type="ARBA" id="ARBA00023163"/>
    </source>
</evidence>
<dbReference type="GO" id="GO:0016020">
    <property type="term" value="C:membrane"/>
    <property type="evidence" value="ECO:0007669"/>
    <property type="project" value="UniProtKB-SubCell"/>
</dbReference>
<feature type="compositionally biased region" description="Low complexity" evidence="14">
    <location>
        <begin position="1681"/>
        <end position="1693"/>
    </location>
</feature>
<feature type="compositionally biased region" description="Basic residues" evidence="14">
    <location>
        <begin position="1489"/>
        <end position="1502"/>
    </location>
</feature>
<keyword evidence="12" id="KW-0804">Transcription</keyword>
<keyword evidence="9" id="KW-0805">Transcription regulation</keyword>
<feature type="region of interest" description="Disordered" evidence="14">
    <location>
        <begin position="1207"/>
        <end position="1265"/>
    </location>
</feature>
<dbReference type="InterPro" id="IPR008851">
    <property type="entry name" value="TFIIF-alpha"/>
</dbReference>
<proteinExistence type="inferred from homology"/>
<dbReference type="GO" id="GO:0015031">
    <property type="term" value="P:protein transport"/>
    <property type="evidence" value="ECO:0007669"/>
    <property type="project" value="UniProtKB-KW"/>
</dbReference>
<feature type="compositionally biased region" description="Basic and acidic residues" evidence="14">
    <location>
        <begin position="712"/>
        <end position="726"/>
    </location>
</feature>
<feature type="compositionally biased region" description="Polar residues" evidence="14">
    <location>
        <begin position="1604"/>
        <end position="1619"/>
    </location>
</feature>
<feature type="region of interest" description="Disordered" evidence="14">
    <location>
        <begin position="701"/>
        <end position="727"/>
    </location>
</feature>
<dbReference type="EMBL" id="JAPQKH010000001">
    <property type="protein sequence ID" value="KAJ5116513.1"/>
    <property type="molecule type" value="Genomic_DNA"/>
</dbReference>
<keyword evidence="8 15" id="KW-1133">Transmembrane helix</keyword>
<feature type="transmembrane region" description="Helical" evidence="15">
    <location>
        <begin position="805"/>
        <end position="833"/>
    </location>
</feature>
<dbReference type="OrthoDB" id="9986677at2759"/>
<keyword evidence="17" id="KW-1185">Reference proteome</keyword>
<evidence type="ECO:0000256" key="8">
    <source>
        <dbReference type="ARBA" id="ARBA00022989"/>
    </source>
</evidence>
<dbReference type="Pfam" id="PF05793">
    <property type="entry name" value="TFIIF_alpha"/>
    <property type="match status" value="1"/>
</dbReference>
<sequence>MYLYQTSKLNNTLRVVFPTGLLIKITRELNPTITTADIPLQTRKLSCPPNSRGETLPAELNQIESLNQENRCNCNCDQDQSCQICRDDGDGNCDSDLELDLDADFDLDPDHTLPPDDSTSIAQRFRTLMSRAPLIRSSPALGSTSYGAVRIPHDSDDDSQLPDPRKSSRRALNGESLRTSLESCAEGPSNEARQRTSPKHSHPASGRRRSNGWSRSSHTRRPSSATSDVGMGPDSKFSFATGLAVPGNSVIQDTPVSSPYMTSDEEDALDMDDETSKSSEEDPPDNSPYAQVRAAVPATDDISLSINTPRMWILSLIFSLTGSAANLFFSLRYPSVAITPIIALVLVHPLGKFWDVALKRSDDPIEVFENGTLDHRESFSGDLEQLDRSWSSRIRLWLAQGRWNEKEHACVYISSNVSFGFAFATDVIVEQHKFYQQDVPIMYQLLLIISTQVLGYAFAGLTRRFLVRPSAMIWPGTLMSTAMFSTMHKTANKRANGWSISRYKFFILVWTGAFLWYFVPGLLMPALSYFNVITWFAPKNVVVSNLFGVASGLGMFPLTFDWAQIAYIGSPLLTPWWAAANILTGLVVVIWIIAPILYYKNVLYSAFMPILSAAVFDNEGHPYNVSRILTSDFLFDEKAYQEYSPVYLPITYVLSYGVQFAALTSLVTHTVCWYGKDIWQQTRRAFEERRELPGMETYEPLWSENGQSRPRRSYDISRDSSHEASRETTLGMEDVHCRLMRRYKDAPLTWYLIVLVTMLATATFTVEHYPVHLPWYGLFLALGITSIFFIPVGIIMAVTNQHSSLYLICQLLCGIVFPGRPIANMVFVTYSYISSAQGIKFSSDLKLGHYMKIPPRILFGVQMVATLVSSLTQIGVLNWMFTHIPKLCTPQALNGFNCPIARVHFNGSILWGVVGPQRFFGPDGLYRPLVWAFLIGAVAPLGAWLLGRHSKKSFWRKVNFPILFGSLSWIPPATGLNFSIWALVCFVFNYVIRRRKTAWWEKYAMTLSAALDSGLAFAVIVVFFALVYPGFVANFKWWGTEIYKQGCDWIACPYRQLEPGQKSAKTLSFEGIMSTPSNPSNERTPTAPNGAPPMRMRRPKAADPLVRPKRRPARPTGAPPPAGKTAIKTLPTRPPPNAQPSLSQAFERPGPAPVQGDQAANAFSGPLISPNYVDYPLVTTKRALREGLKHHIARFAAKRIVDPRDESQFTRPVRLQRRDPRSRNQEHHTERAFGPDGQQLDEADREAQDARRAAREKERAENLAQIAPSVGTSAKRQNIPKQKTQQVFKSDMTREEIARARIKYEEALPWHLEDFDNQNIWVGNYEAALSETHAVFVLDNGKMRMIPAEKWYKFSAKSQFKALTIEEAEKFMAKRVKDPRWFMEKEKEVAEKKELEQYAKSRKVYAGKQGVSAGGGEGLEAGEMDFEEDRFADDEEHDDLFNDQDDDAKDAEKRIKEDQLKANVFDLKDEKDYEKEEKREKMEKEARHKLGKKMRKALKKRERNFDYSSGSEANPYSSEDEDTSDDSETERLKEEERKAEEEKKKKEKEAASAKGSTTPSGRPKHVDPLKKSGILRRSGSPNASDASGTDTSRKKAKSKHSSHPTPQSISRPMSPSTLQAGKKRVRNIPLGGSGSGSELDAGVGSGAEISESGKSKKLKLNPPGTSRGGTPQGSRAASPVAGGRSFSGSRASSPDGGRPARVSTPVSAGGMPFPSEAEIRAAIPATGILSSDLLRVFRPRIGESKENHRRFIGIVKGVSVYGKEDRMLRPIP</sequence>
<evidence type="ECO:0000256" key="10">
    <source>
        <dbReference type="ARBA" id="ARBA00023125"/>
    </source>
</evidence>
<feature type="transmembrane region" description="Helical" evidence="15">
    <location>
        <begin position="336"/>
        <end position="354"/>
    </location>
</feature>
<dbReference type="InterPro" id="IPR004648">
    <property type="entry name" value="Oligpept_transpt"/>
</dbReference>
<feature type="transmembrane region" description="Helical" evidence="15">
    <location>
        <begin position="928"/>
        <end position="947"/>
    </location>
</feature>
<dbReference type="SUPFAM" id="SSF50916">
    <property type="entry name" value="Rap30/74 interaction domains"/>
    <property type="match status" value="1"/>
</dbReference>
<feature type="transmembrane region" description="Helical" evidence="15">
    <location>
        <begin position="967"/>
        <end position="992"/>
    </location>
</feature>
<comment type="subcellular location">
    <subcellularLocation>
        <location evidence="2">Membrane</location>
        <topology evidence="2">Multi-pass membrane protein</topology>
    </subcellularLocation>
    <subcellularLocation>
        <location evidence="1">Nucleus</location>
    </subcellularLocation>
</comment>
<feature type="transmembrane region" description="Helical" evidence="15">
    <location>
        <begin position="411"/>
        <end position="429"/>
    </location>
</feature>
<dbReference type="NCBIfam" id="TIGR00728">
    <property type="entry name" value="OPT_sfam"/>
    <property type="match status" value="1"/>
</dbReference>
<feature type="compositionally biased region" description="Polar residues" evidence="14">
    <location>
        <begin position="1506"/>
        <end position="1516"/>
    </location>
</feature>
<feature type="transmembrane region" description="Helical" evidence="15">
    <location>
        <begin position="542"/>
        <end position="563"/>
    </location>
</feature>
<evidence type="ECO:0000256" key="2">
    <source>
        <dbReference type="ARBA" id="ARBA00004141"/>
    </source>
</evidence>
<dbReference type="NCBIfam" id="TIGR00727">
    <property type="entry name" value="ISP4_OPT"/>
    <property type="match status" value="1"/>
</dbReference>
<feature type="region of interest" description="Disordered" evidence="14">
    <location>
        <begin position="248"/>
        <end position="289"/>
    </location>
</feature>
<dbReference type="GO" id="GO:0003677">
    <property type="term" value="F:DNA binding"/>
    <property type="evidence" value="ECO:0007669"/>
    <property type="project" value="UniProtKB-KW"/>
</dbReference>
<evidence type="ECO:0000256" key="9">
    <source>
        <dbReference type="ARBA" id="ARBA00023015"/>
    </source>
</evidence>
<keyword evidence="5 15" id="KW-0812">Transmembrane</keyword>
<feature type="compositionally biased region" description="Polar residues" evidence="14">
    <location>
        <begin position="249"/>
        <end position="261"/>
    </location>
</feature>
<keyword evidence="11 15" id="KW-0472">Membrane</keyword>
<evidence type="ECO:0000256" key="1">
    <source>
        <dbReference type="ARBA" id="ARBA00004123"/>
    </source>
</evidence>
<dbReference type="Proteomes" id="UP001149165">
    <property type="component" value="Unassembled WGS sequence"/>
</dbReference>
<evidence type="ECO:0000256" key="15">
    <source>
        <dbReference type="SAM" id="Phobius"/>
    </source>
</evidence>
<keyword evidence="4" id="KW-0813">Transport</keyword>
<feature type="compositionally biased region" description="Polar residues" evidence="14">
    <location>
        <begin position="1074"/>
        <end position="1087"/>
    </location>
</feature>
<feature type="transmembrane region" description="Helical" evidence="15">
    <location>
        <begin position="505"/>
        <end position="530"/>
    </location>
</feature>
<dbReference type="GO" id="GO:0032968">
    <property type="term" value="P:positive regulation of transcription elongation by RNA polymerase II"/>
    <property type="evidence" value="ECO:0007669"/>
    <property type="project" value="InterPro"/>
</dbReference>
<feature type="transmembrane region" description="Helical" evidence="15">
    <location>
        <begin position="441"/>
        <end position="459"/>
    </location>
</feature>
<feature type="compositionally biased region" description="Basic and acidic residues" evidence="14">
    <location>
        <begin position="1216"/>
        <end position="1233"/>
    </location>
</feature>
<comment type="caution">
    <text evidence="16">The sequence shown here is derived from an EMBL/GenBank/DDBJ whole genome shotgun (WGS) entry which is preliminary data.</text>
</comment>
<evidence type="ECO:0000256" key="3">
    <source>
        <dbReference type="ARBA" id="ARBA00008807"/>
    </source>
</evidence>
<protein>
    <recommendedName>
        <fullName evidence="18">Transcription initiation factor IIF subunit alpha</fullName>
    </recommendedName>
</protein>
<dbReference type="GO" id="GO:0035673">
    <property type="term" value="F:oligopeptide transmembrane transporter activity"/>
    <property type="evidence" value="ECO:0007669"/>
    <property type="project" value="InterPro"/>
</dbReference>
<evidence type="ECO:0000313" key="16">
    <source>
        <dbReference type="EMBL" id="KAJ5116513.1"/>
    </source>
</evidence>
<organism evidence="16 17">
    <name type="scientific">Penicillium angulare</name>
    <dbReference type="NCBI Taxonomy" id="116970"/>
    <lineage>
        <taxon>Eukaryota</taxon>
        <taxon>Fungi</taxon>
        <taxon>Dikarya</taxon>
        <taxon>Ascomycota</taxon>
        <taxon>Pezizomycotina</taxon>
        <taxon>Eurotiomycetes</taxon>
        <taxon>Eurotiomycetidae</taxon>
        <taxon>Eurotiales</taxon>
        <taxon>Aspergillaceae</taxon>
        <taxon>Penicillium</taxon>
    </lineage>
</organism>
<reference evidence="16" key="2">
    <citation type="journal article" date="2023" name="IMA Fungus">
        <title>Comparative genomic study of the Penicillium genus elucidates a diverse pangenome and 15 lateral gene transfer events.</title>
        <authorList>
            <person name="Petersen C."/>
            <person name="Sorensen T."/>
            <person name="Nielsen M.R."/>
            <person name="Sondergaard T.E."/>
            <person name="Sorensen J.L."/>
            <person name="Fitzpatrick D.A."/>
            <person name="Frisvad J.C."/>
            <person name="Nielsen K.L."/>
        </authorList>
    </citation>
    <scope>NUCLEOTIDE SEQUENCE</scope>
    <source>
        <strain evidence="16">IBT 30069</strain>
    </source>
</reference>
<evidence type="ECO:0000256" key="5">
    <source>
        <dbReference type="ARBA" id="ARBA00022692"/>
    </source>
</evidence>
<feature type="transmembrane region" description="Helical" evidence="15">
    <location>
        <begin position="465"/>
        <end position="484"/>
    </location>
</feature>
<feature type="compositionally biased region" description="Basic and acidic residues" evidence="14">
    <location>
        <begin position="1245"/>
        <end position="1261"/>
    </location>
</feature>
<reference evidence="16" key="1">
    <citation type="submission" date="2022-11" db="EMBL/GenBank/DDBJ databases">
        <authorList>
            <person name="Petersen C."/>
        </authorList>
    </citation>
    <scope>NUCLEOTIDE SEQUENCE</scope>
    <source>
        <strain evidence="16">IBT 30069</strain>
    </source>
</reference>
<evidence type="ECO:0000256" key="14">
    <source>
        <dbReference type="SAM" id="MobiDB-lite"/>
    </source>
</evidence>
<evidence type="ECO:0000256" key="13">
    <source>
        <dbReference type="ARBA" id="ARBA00023242"/>
    </source>
</evidence>
<dbReference type="GO" id="GO:0006367">
    <property type="term" value="P:transcription initiation at RNA polymerase II promoter"/>
    <property type="evidence" value="ECO:0007669"/>
    <property type="project" value="InterPro"/>
</dbReference>
<gene>
    <name evidence="16" type="ORF">N7456_000861</name>
</gene>
<feature type="region of interest" description="Disordered" evidence="14">
    <location>
        <begin position="1409"/>
        <end position="1711"/>
    </location>
</feature>
<feature type="compositionally biased region" description="Acidic residues" evidence="14">
    <location>
        <begin position="1420"/>
        <end position="1449"/>
    </location>
</feature>
<feature type="transmembrane region" description="Helical" evidence="15">
    <location>
        <begin position="748"/>
        <end position="769"/>
    </location>
</feature>
<evidence type="ECO:0008006" key="18">
    <source>
        <dbReference type="Google" id="ProtNLM"/>
    </source>
</evidence>
<feature type="region of interest" description="Disordered" evidence="14">
    <location>
        <begin position="1071"/>
        <end position="1172"/>
    </location>
</feature>
<accession>A0A9W9GE90</accession>
<keyword evidence="7" id="KW-0653">Protein transport</keyword>
<feature type="compositionally biased region" description="Basic residues" evidence="14">
    <location>
        <begin position="196"/>
        <end position="210"/>
    </location>
</feature>
<name>A0A9W9GE90_9EURO</name>
<feature type="transmembrane region" description="Helical" evidence="15">
    <location>
        <begin position="575"/>
        <end position="599"/>
    </location>
</feature>
<dbReference type="InterPro" id="IPR011039">
    <property type="entry name" value="TFIIF_interaction"/>
</dbReference>
<feature type="compositionally biased region" description="Basic and acidic residues" evidence="14">
    <location>
        <begin position="1529"/>
        <end position="1551"/>
    </location>
</feature>
<feature type="compositionally biased region" description="Acidic residues" evidence="14">
    <location>
        <begin position="263"/>
        <end position="273"/>
    </location>
</feature>
<evidence type="ECO:0000256" key="11">
    <source>
        <dbReference type="ARBA" id="ARBA00023136"/>
    </source>
</evidence>